<name>T1AT07_9ZZZZ</name>
<dbReference type="Pfam" id="PF00218">
    <property type="entry name" value="IGPS"/>
    <property type="match status" value="1"/>
</dbReference>
<keyword evidence="7" id="KW-0057">Aromatic amino acid biosynthesis</keyword>
<dbReference type="PROSITE" id="PS00614">
    <property type="entry name" value="IGPS"/>
    <property type="match status" value="1"/>
</dbReference>
<reference evidence="10" key="1">
    <citation type="submission" date="2013-08" db="EMBL/GenBank/DDBJ databases">
        <authorList>
            <person name="Mendez C."/>
            <person name="Richter M."/>
            <person name="Ferrer M."/>
            <person name="Sanchez J."/>
        </authorList>
    </citation>
    <scope>NUCLEOTIDE SEQUENCE</scope>
</reference>
<keyword evidence="5" id="KW-0210">Decarboxylase</keyword>
<keyword evidence="8" id="KW-0456">Lyase</keyword>
<dbReference type="UniPathway" id="UPA00035">
    <property type="reaction ID" value="UER00043"/>
</dbReference>
<proteinExistence type="predicted"/>
<organism evidence="10">
    <name type="scientific">mine drainage metagenome</name>
    <dbReference type="NCBI Taxonomy" id="410659"/>
    <lineage>
        <taxon>unclassified sequences</taxon>
        <taxon>metagenomes</taxon>
        <taxon>ecological metagenomes</taxon>
    </lineage>
</organism>
<dbReference type="Gene3D" id="3.20.20.70">
    <property type="entry name" value="Aldolase class I"/>
    <property type="match status" value="1"/>
</dbReference>
<evidence type="ECO:0000313" key="10">
    <source>
        <dbReference type="EMBL" id="EQD63701.1"/>
    </source>
</evidence>
<evidence type="ECO:0000256" key="5">
    <source>
        <dbReference type="ARBA" id="ARBA00022793"/>
    </source>
</evidence>
<evidence type="ECO:0000256" key="8">
    <source>
        <dbReference type="ARBA" id="ARBA00023239"/>
    </source>
</evidence>
<reference evidence="10" key="2">
    <citation type="journal article" date="2014" name="ISME J.">
        <title>Microbial stratification in low pH oxic and suboxic macroscopic growths along an acid mine drainage.</title>
        <authorList>
            <person name="Mendez-Garcia C."/>
            <person name="Mesa V."/>
            <person name="Sprenger R.R."/>
            <person name="Richter M."/>
            <person name="Diez M.S."/>
            <person name="Solano J."/>
            <person name="Bargiela R."/>
            <person name="Golyshina O.V."/>
            <person name="Manteca A."/>
            <person name="Ramos J.L."/>
            <person name="Gallego J.R."/>
            <person name="Llorente I."/>
            <person name="Martins Dos Santos V.A."/>
            <person name="Jensen O.N."/>
            <person name="Pelaez A.I."/>
            <person name="Sanchez J."/>
            <person name="Ferrer M."/>
        </authorList>
    </citation>
    <scope>NUCLEOTIDE SEQUENCE</scope>
</reference>
<sequence>TISLRESLAKRRGSGLTPVIGEFKRSSPSGFKLAHGISIAQYLQGLADLKVAGISVLTEPKHFLGSYSDLTAAQDLRLPLLAKDFISTKEMIQSSYNAGADAILLIADFLPGSEIRKLAGYAGKLGMESLVEFHDPGFLVNYEACDTCLLGYNRRNLITMRIEDNTGTVLEQMRKIASPRVLESGLTYGTIDPHLVEEFDGFLIGTSLLNTQGATR</sequence>
<dbReference type="GO" id="GO:0016757">
    <property type="term" value="F:glycosyltransferase activity"/>
    <property type="evidence" value="ECO:0007669"/>
    <property type="project" value="UniProtKB-KW"/>
</dbReference>
<dbReference type="InterPro" id="IPR045186">
    <property type="entry name" value="Indole-3-glycerol_P_synth"/>
</dbReference>
<dbReference type="GO" id="GO:0004640">
    <property type="term" value="F:phosphoribosylanthranilate isomerase activity"/>
    <property type="evidence" value="ECO:0007669"/>
    <property type="project" value="TreeGrafter"/>
</dbReference>
<accession>T1AT07</accession>
<dbReference type="InterPro" id="IPR013798">
    <property type="entry name" value="Indole-3-glycerol_P_synth_dom"/>
</dbReference>
<dbReference type="AlphaFoldDB" id="T1AT07"/>
<dbReference type="InterPro" id="IPR013785">
    <property type="entry name" value="Aldolase_TIM"/>
</dbReference>
<keyword evidence="10" id="KW-0328">Glycosyltransferase</keyword>
<evidence type="ECO:0000256" key="2">
    <source>
        <dbReference type="ARBA" id="ARBA00004696"/>
    </source>
</evidence>
<feature type="domain" description="Indole-3-glycerol phosphate synthase" evidence="9">
    <location>
        <begin position="2"/>
        <end position="212"/>
    </location>
</feature>
<keyword evidence="10" id="KW-0808">Transferase</keyword>
<feature type="non-terminal residue" evidence="10">
    <location>
        <position position="1"/>
    </location>
</feature>
<evidence type="ECO:0000256" key="1">
    <source>
        <dbReference type="ARBA" id="ARBA00001633"/>
    </source>
</evidence>
<dbReference type="EMBL" id="AUZY01004381">
    <property type="protein sequence ID" value="EQD63701.1"/>
    <property type="molecule type" value="Genomic_DNA"/>
</dbReference>
<evidence type="ECO:0000259" key="9">
    <source>
        <dbReference type="Pfam" id="PF00218"/>
    </source>
</evidence>
<keyword evidence="6" id="KW-0822">Tryptophan biosynthesis</keyword>
<gene>
    <name evidence="10" type="ORF">B1B_06906</name>
</gene>
<dbReference type="EC" id="4.1.1.48" evidence="3"/>
<dbReference type="GO" id="GO:0000162">
    <property type="term" value="P:L-tryptophan biosynthetic process"/>
    <property type="evidence" value="ECO:0007669"/>
    <property type="project" value="UniProtKB-UniPathway"/>
</dbReference>
<comment type="pathway">
    <text evidence="2">Amino-acid biosynthesis; L-tryptophan biosynthesis; L-tryptophan from chorismate: step 4/5.</text>
</comment>
<keyword evidence="4" id="KW-0028">Amino-acid biosynthesis</keyword>
<dbReference type="InterPro" id="IPR011060">
    <property type="entry name" value="RibuloseP-bd_barrel"/>
</dbReference>
<dbReference type="GO" id="GO:0004425">
    <property type="term" value="F:indole-3-glycerol-phosphate synthase activity"/>
    <property type="evidence" value="ECO:0007669"/>
    <property type="project" value="UniProtKB-EC"/>
</dbReference>
<dbReference type="InterPro" id="IPR001468">
    <property type="entry name" value="Indole-3-GlycerolPSynthase_CS"/>
</dbReference>
<dbReference type="PANTHER" id="PTHR22854:SF2">
    <property type="entry name" value="INDOLE-3-GLYCEROL-PHOSPHATE SYNTHASE"/>
    <property type="match status" value="1"/>
</dbReference>
<evidence type="ECO:0000256" key="3">
    <source>
        <dbReference type="ARBA" id="ARBA00012362"/>
    </source>
</evidence>
<dbReference type="CDD" id="cd00331">
    <property type="entry name" value="IGPS"/>
    <property type="match status" value="1"/>
</dbReference>
<comment type="catalytic activity">
    <reaction evidence="1">
        <text>1-(2-carboxyphenylamino)-1-deoxy-D-ribulose 5-phosphate + H(+) = (1S,2R)-1-C-(indol-3-yl)glycerol 3-phosphate + CO2 + H2O</text>
        <dbReference type="Rhea" id="RHEA:23476"/>
        <dbReference type="ChEBI" id="CHEBI:15377"/>
        <dbReference type="ChEBI" id="CHEBI:15378"/>
        <dbReference type="ChEBI" id="CHEBI:16526"/>
        <dbReference type="ChEBI" id="CHEBI:58613"/>
        <dbReference type="ChEBI" id="CHEBI:58866"/>
        <dbReference type="EC" id="4.1.1.48"/>
    </reaction>
</comment>
<evidence type="ECO:0000256" key="6">
    <source>
        <dbReference type="ARBA" id="ARBA00022822"/>
    </source>
</evidence>
<comment type="caution">
    <text evidence="10">The sequence shown here is derived from an EMBL/GenBank/DDBJ whole genome shotgun (WGS) entry which is preliminary data.</text>
</comment>
<dbReference type="PANTHER" id="PTHR22854">
    <property type="entry name" value="TRYPTOPHAN BIOSYNTHESIS PROTEIN"/>
    <property type="match status" value="1"/>
</dbReference>
<evidence type="ECO:0000256" key="7">
    <source>
        <dbReference type="ARBA" id="ARBA00023141"/>
    </source>
</evidence>
<evidence type="ECO:0000256" key="4">
    <source>
        <dbReference type="ARBA" id="ARBA00022605"/>
    </source>
</evidence>
<dbReference type="SUPFAM" id="SSF51366">
    <property type="entry name" value="Ribulose-phoshate binding barrel"/>
    <property type="match status" value="1"/>
</dbReference>
<protein>
    <recommendedName>
        <fullName evidence="3">indole-3-glycerol-phosphate synthase</fullName>
        <ecNumber evidence="3">4.1.1.48</ecNumber>
    </recommendedName>
</protein>